<dbReference type="AlphaFoldDB" id="A0A1F2UQ46"/>
<dbReference type="SMR" id="A0A1F2UQ46"/>
<dbReference type="SUPFAM" id="SSF52743">
    <property type="entry name" value="Subtilisin-like"/>
    <property type="match status" value="1"/>
</dbReference>
<keyword evidence="3" id="KW-0479">Metal-binding</keyword>
<feature type="signal peptide" evidence="9">
    <location>
        <begin position="1"/>
        <end position="23"/>
    </location>
</feature>
<feature type="active site" description="Charge relay system" evidence="6 7">
    <location>
        <position position="135"/>
    </location>
</feature>
<dbReference type="PROSITE" id="PS00136">
    <property type="entry name" value="SUBTILASE_ASP"/>
    <property type="match status" value="1"/>
</dbReference>
<keyword evidence="4 7" id="KW-0378">Hydrolase</keyword>
<dbReference type="Gene3D" id="3.40.50.200">
    <property type="entry name" value="Peptidase S8/S53 domain"/>
    <property type="match status" value="1"/>
</dbReference>
<dbReference type="PROSITE" id="PS51892">
    <property type="entry name" value="SUBTILASE"/>
    <property type="match status" value="1"/>
</dbReference>
<dbReference type="EMBL" id="MELI01000024">
    <property type="protein sequence ID" value="OFW35080.1"/>
    <property type="molecule type" value="Genomic_DNA"/>
</dbReference>
<feature type="domain" description="Peptidase S8/S53" evidence="10">
    <location>
        <begin position="127"/>
        <end position="367"/>
    </location>
</feature>
<evidence type="ECO:0000256" key="4">
    <source>
        <dbReference type="ARBA" id="ARBA00022801"/>
    </source>
</evidence>
<evidence type="ECO:0000256" key="8">
    <source>
        <dbReference type="RuleBase" id="RU003355"/>
    </source>
</evidence>
<dbReference type="PROSITE" id="PS00137">
    <property type="entry name" value="SUBTILASE_HIS"/>
    <property type="match status" value="1"/>
</dbReference>
<dbReference type="InterPro" id="IPR015500">
    <property type="entry name" value="Peptidase_S8_subtilisin-rel"/>
</dbReference>
<dbReference type="Gene3D" id="3.30.70.80">
    <property type="entry name" value="Peptidase S8 propeptide/proteinase inhibitor I9"/>
    <property type="match status" value="1"/>
</dbReference>
<organism evidence="11 12">
    <name type="scientific">Candidatus Aquicultor primus</name>
    <dbReference type="NCBI Taxonomy" id="1797195"/>
    <lineage>
        <taxon>Bacteria</taxon>
        <taxon>Bacillati</taxon>
        <taxon>Actinomycetota</taxon>
        <taxon>Candidatus Aquicultoria</taxon>
        <taxon>Candidatus Aquicultorales</taxon>
        <taxon>Candidatus Aquicultoraceae</taxon>
        <taxon>Candidatus Aquicultor</taxon>
    </lineage>
</organism>
<dbReference type="InterPro" id="IPR034202">
    <property type="entry name" value="Subtilisin_Carlsberg-like"/>
</dbReference>
<evidence type="ECO:0000256" key="1">
    <source>
        <dbReference type="ARBA" id="ARBA00011073"/>
    </source>
</evidence>
<sequence>MKTKTIAVLLAALLLLSMGPSLATGEQSLQRKIVIFDNAVNVRAQAALLEKAGFGCVKDLPLVNGMVVMVPPQAEAALANRPGVLRVENDTLVSASGKPSAVQPPEALPWGIDIIDADLAWTTSTASGVKVAIIDTGIDLSHPDLAANIKGGINLVNVKKNASDDNGHGTHVAGIVAALDNTIGVVGAGNAASLYAVKVLDRSGMGWTSDIIAGLGWCVDNGIQVANMSLGSNYYNETLHSAVKAANAAGLIMVAAAGNDGAAVDYPAALPEVIAVSATDSNNNVTSWSSRGPEVLVAAPGSNIYSTYKGGAYASMSGTSMAAPHVAGAIALKLQVAPGLTPAQMVILLAQTATPLSGATADEQGAGLVNALALVNAE</sequence>
<dbReference type="InterPro" id="IPR050131">
    <property type="entry name" value="Peptidase_S8_subtilisin-like"/>
</dbReference>
<accession>A0A1F2UQ46</accession>
<reference evidence="11 12" key="1">
    <citation type="journal article" date="2016" name="Nat. Commun.">
        <title>Thousands of microbial genomes shed light on interconnected biogeochemical processes in an aquifer system.</title>
        <authorList>
            <person name="Anantharaman K."/>
            <person name="Brown C.T."/>
            <person name="Hug L.A."/>
            <person name="Sharon I."/>
            <person name="Castelle C.J."/>
            <person name="Probst A.J."/>
            <person name="Thomas B.C."/>
            <person name="Singh A."/>
            <person name="Wilkins M.J."/>
            <person name="Karaoz U."/>
            <person name="Brodie E.L."/>
            <person name="Williams K.H."/>
            <person name="Hubbard S.S."/>
            <person name="Banfield J.F."/>
        </authorList>
    </citation>
    <scope>NUCLEOTIDE SEQUENCE [LARGE SCALE GENOMIC DNA]</scope>
</reference>
<dbReference type="InterPro" id="IPR037045">
    <property type="entry name" value="S8pro/Inhibitor_I9_sf"/>
</dbReference>
<evidence type="ECO:0000256" key="6">
    <source>
        <dbReference type="PIRSR" id="PIRSR615500-1"/>
    </source>
</evidence>
<dbReference type="GO" id="GO:0006508">
    <property type="term" value="P:proteolysis"/>
    <property type="evidence" value="ECO:0007669"/>
    <property type="project" value="UniProtKB-KW"/>
</dbReference>
<evidence type="ECO:0000259" key="10">
    <source>
        <dbReference type="Pfam" id="PF00082"/>
    </source>
</evidence>
<keyword evidence="2 7" id="KW-0645">Protease</keyword>
<keyword evidence="9" id="KW-0732">Signal</keyword>
<feature type="chain" id="PRO_5009483166" description="Peptidase S8/S53 domain-containing protein" evidence="9">
    <location>
        <begin position="24"/>
        <end position="378"/>
    </location>
</feature>
<gene>
    <name evidence="11" type="ORF">A2074_07505</name>
</gene>
<dbReference type="PRINTS" id="PR00723">
    <property type="entry name" value="SUBTILISIN"/>
</dbReference>
<dbReference type="GO" id="GO:0046872">
    <property type="term" value="F:metal ion binding"/>
    <property type="evidence" value="ECO:0007669"/>
    <property type="project" value="UniProtKB-KW"/>
</dbReference>
<evidence type="ECO:0000313" key="12">
    <source>
        <dbReference type="Proteomes" id="UP000178086"/>
    </source>
</evidence>
<dbReference type="PANTHER" id="PTHR43806">
    <property type="entry name" value="PEPTIDASE S8"/>
    <property type="match status" value="1"/>
</dbReference>
<keyword evidence="5 7" id="KW-0720">Serine protease</keyword>
<dbReference type="PANTHER" id="PTHR43806:SF11">
    <property type="entry name" value="CEREVISIN-RELATED"/>
    <property type="match status" value="1"/>
</dbReference>
<evidence type="ECO:0000256" key="3">
    <source>
        <dbReference type="ARBA" id="ARBA00022723"/>
    </source>
</evidence>
<feature type="active site" description="Charge relay system" evidence="6 7">
    <location>
        <position position="320"/>
    </location>
</feature>
<dbReference type="PROSITE" id="PS00138">
    <property type="entry name" value="SUBTILASE_SER"/>
    <property type="match status" value="1"/>
</dbReference>
<evidence type="ECO:0000256" key="2">
    <source>
        <dbReference type="ARBA" id="ARBA00022670"/>
    </source>
</evidence>
<dbReference type="Proteomes" id="UP000178086">
    <property type="component" value="Unassembled WGS sequence"/>
</dbReference>
<evidence type="ECO:0000313" key="11">
    <source>
        <dbReference type="EMBL" id="OFW35080.1"/>
    </source>
</evidence>
<dbReference type="Pfam" id="PF00082">
    <property type="entry name" value="Peptidase_S8"/>
    <property type="match status" value="1"/>
</dbReference>
<feature type="active site" description="Charge relay system" evidence="6 7">
    <location>
        <position position="168"/>
    </location>
</feature>
<dbReference type="InterPro" id="IPR036852">
    <property type="entry name" value="Peptidase_S8/S53_dom_sf"/>
</dbReference>
<dbReference type="InterPro" id="IPR000209">
    <property type="entry name" value="Peptidase_S8/S53_dom"/>
</dbReference>
<name>A0A1F2UQ46_9ACTN</name>
<comment type="caution">
    <text evidence="11">The sequence shown here is derived from an EMBL/GenBank/DDBJ whole genome shotgun (WGS) entry which is preliminary data.</text>
</comment>
<dbReference type="InterPro" id="IPR023827">
    <property type="entry name" value="Peptidase_S8_Asp-AS"/>
</dbReference>
<evidence type="ECO:0000256" key="9">
    <source>
        <dbReference type="SAM" id="SignalP"/>
    </source>
</evidence>
<dbReference type="InterPro" id="IPR022398">
    <property type="entry name" value="Peptidase_S8_His-AS"/>
</dbReference>
<evidence type="ECO:0000256" key="7">
    <source>
        <dbReference type="PROSITE-ProRule" id="PRU01240"/>
    </source>
</evidence>
<comment type="similarity">
    <text evidence="1 7 8">Belongs to the peptidase S8 family.</text>
</comment>
<proteinExistence type="inferred from homology"/>
<dbReference type="InterPro" id="IPR023828">
    <property type="entry name" value="Peptidase_S8_Ser-AS"/>
</dbReference>
<dbReference type="GO" id="GO:0004252">
    <property type="term" value="F:serine-type endopeptidase activity"/>
    <property type="evidence" value="ECO:0007669"/>
    <property type="project" value="UniProtKB-UniRule"/>
</dbReference>
<dbReference type="CDD" id="cd07477">
    <property type="entry name" value="Peptidases_S8_Subtilisin_subset"/>
    <property type="match status" value="1"/>
</dbReference>
<protein>
    <recommendedName>
        <fullName evidence="10">Peptidase S8/S53 domain-containing protein</fullName>
    </recommendedName>
</protein>
<evidence type="ECO:0000256" key="5">
    <source>
        <dbReference type="ARBA" id="ARBA00022825"/>
    </source>
</evidence>